<dbReference type="SUPFAM" id="SSF54001">
    <property type="entry name" value="Cysteine proteinases"/>
    <property type="match status" value="1"/>
</dbReference>
<dbReference type="PANTHER" id="PTHR34718">
    <property type="entry name" value="PHD-TYPE DOMAIN-CONTAINING PROTEIN"/>
    <property type="match status" value="1"/>
</dbReference>
<sequence>MLKLAFPNIEDLQNTLLQDRLKLNVTRSIVQVIHIKGQHWAVLSNISCQDAGNNDICIYDSFYNDIDDRTAKLINNMTHGKIHSSHVHSKLKKEGGTDCGVFAIAIATSLLYNQSPLKFQQPQMRHHLILCFENNSLVPFP</sequence>
<organism evidence="1">
    <name type="scientific">Amphimedon queenslandica</name>
    <name type="common">Sponge</name>
    <dbReference type="NCBI Taxonomy" id="400682"/>
    <lineage>
        <taxon>Eukaryota</taxon>
        <taxon>Metazoa</taxon>
        <taxon>Porifera</taxon>
        <taxon>Demospongiae</taxon>
        <taxon>Heteroscleromorpha</taxon>
        <taxon>Haplosclerida</taxon>
        <taxon>Niphatidae</taxon>
        <taxon>Amphimedon</taxon>
    </lineage>
</organism>
<evidence type="ECO:0008006" key="2">
    <source>
        <dbReference type="Google" id="ProtNLM"/>
    </source>
</evidence>
<proteinExistence type="predicted"/>
<accession>A0A1X7UDU7</accession>
<evidence type="ECO:0000313" key="1">
    <source>
        <dbReference type="EnsemblMetazoa" id="Aqu2.1.25820_001"/>
    </source>
</evidence>
<dbReference type="AlphaFoldDB" id="A0A1X7UDU7"/>
<dbReference type="EnsemblMetazoa" id="Aqu2.1.25820_001">
    <property type="protein sequence ID" value="Aqu2.1.25820_001"/>
    <property type="gene ID" value="Aqu2.1.25820"/>
</dbReference>
<name>A0A1X7UDU7_AMPQE</name>
<dbReference type="Gene3D" id="3.40.395.10">
    <property type="entry name" value="Adenoviral Proteinase, Chain A"/>
    <property type="match status" value="1"/>
</dbReference>
<dbReference type="PANTHER" id="PTHR34718:SF2">
    <property type="entry name" value="PHD-TYPE DOMAIN-CONTAINING PROTEIN"/>
    <property type="match status" value="1"/>
</dbReference>
<reference evidence="1" key="1">
    <citation type="submission" date="2017-05" db="UniProtKB">
        <authorList>
            <consortium name="EnsemblMetazoa"/>
        </authorList>
    </citation>
    <scope>IDENTIFICATION</scope>
</reference>
<dbReference type="InParanoid" id="A0A1X7UDU7"/>
<dbReference type="InterPro" id="IPR038765">
    <property type="entry name" value="Papain-like_cys_pep_sf"/>
</dbReference>
<protein>
    <recommendedName>
        <fullName evidence="2">Ubiquitin-like protease family profile domain-containing protein</fullName>
    </recommendedName>
</protein>